<proteinExistence type="predicted"/>
<dbReference type="Pfam" id="PF05050">
    <property type="entry name" value="Methyltransf_21"/>
    <property type="match status" value="1"/>
</dbReference>
<dbReference type="NCBIfam" id="TIGR01444">
    <property type="entry name" value="fkbM_fam"/>
    <property type="match status" value="1"/>
</dbReference>
<evidence type="ECO:0000313" key="3">
    <source>
        <dbReference type="Proteomes" id="UP001530400"/>
    </source>
</evidence>
<dbReference type="Proteomes" id="UP001530400">
    <property type="component" value="Unassembled WGS sequence"/>
</dbReference>
<evidence type="ECO:0000259" key="1">
    <source>
        <dbReference type="Pfam" id="PF05050"/>
    </source>
</evidence>
<dbReference type="AlphaFoldDB" id="A0ABD3NIT7"/>
<accession>A0ABD3NIT7</accession>
<protein>
    <recommendedName>
        <fullName evidence="1">Methyltransferase FkbM domain-containing protein</fullName>
    </recommendedName>
</protein>
<reference evidence="2 3" key="1">
    <citation type="submission" date="2024-10" db="EMBL/GenBank/DDBJ databases">
        <title>Updated reference genomes for cyclostephanoid diatoms.</title>
        <authorList>
            <person name="Roberts W.R."/>
            <person name="Alverson A.J."/>
        </authorList>
    </citation>
    <scope>NUCLEOTIDE SEQUENCE [LARGE SCALE GENOMIC DNA]</scope>
    <source>
        <strain evidence="2 3">AJA010-31</strain>
    </source>
</reference>
<gene>
    <name evidence="2" type="ORF">ACHAWO_012903</name>
</gene>
<feature type="domain" description="Methyltransferase FkbM" evidence="1">
    <location>
        <begin position="34"/>
        <end position="142"/>
    </location>
</feature>
<dbReference type="InterPro" id="IPR029063">
    <property type="entry name" value="SAM-dependent_MTases_sf"/>
</dbReference>
<name>A0ABD3NIT7_9STRA</name>
<evidence type="ECO:0000313" key="2">
    <source>
        <dbReference type="EMBL" id="KAL3775885.1"/>
    </source>
</evidence>
<dbReference type="EMBL" id="JALLPJ020001128">
    <property type="protein sequence ID" value="KAL3775885.1"/>
    <property type="molecule type" value="Genomic_DNA"/>
</dbReference>
<dbReference type="InterPro" id="IPR006342">
    <property type="entry name" value="FkbM_mtfrase"/>
</dbReference>
<comment type="caution">
    <text evidence="2">The sequence shown here is derived from an EMBL/GenBank/DDBJ whole genome shotgun (WGS) entry which is preliminary data.</text>
</comment>
<keyword evidence="3" id="KW-1185">Reference proteome</keyword>
<dbReference type="Gene3D" id="3.40.50.150">
    <property type="entry name" value="Vaccinia Virus protein VP39"/>
    <property type="match status" value="1"/>
</dbReference>
<sequence length="272" mass="31382">MQFGEFGAHMAVNAPDRDVMMLDPSPNNVELAKERYGVLPNLKILQGGLGDKVGTMKARDESFQMEVGAKFPIYTIDSLLFEKGEKLAFAHLDVEGLELDVLKGAVQTIRQSMPIFTTEVRVYKDEAFTDKLMEFISDLGYDSYVINEVCGYPHMDYRNLLNIPRSKSVELMRSDTFNLLDATKSITRIPFRKENQKTIFDLVMPCCALGETCCPGNDINDKSCCNEERVKKWLGENKPDLNLNYYTWKEARKNFERFQFRLRQRQKVMPQR</sequence>
<organism evidence="2 3">
    <name type="scientific">Cyclotella atomus</name>
    <dbReference type="NCBI Taxonomy" id="382360"/>
    <lineage>
        <taxon>Eukaryota</taxon>
        <taxon>Sar</taxon>
        <taxon>Stramenopiles</taxon>
        <taxon>Ochrophyta</taxon>
        <taxon>Bacillariophyta</taxon>
        <taxon>Coscinodiscophyceae</taxon>
        <taxon>Thalassiosirophycidae</taxon>
        <taxon>Stephanodiscales</taxon>
        <taxon>Stephanodiscaceae</taxon>
        <taxon>Cyclotella</taxon>
    </lineage>
</organism>
<dbReference type="SUPFAM" id="SSF53335">
    <property type="entry name" value="S-adenosyl-L-methionine-dependent methyltransferases"/>
    <property type="match status" value="1"/>
</dbReference>